<organism evidence="3 4">
    <name type="scientific">Gordonia jinhuaensis</name>
    <dbReference type="NCBI Taxonomy" id="1517702"/>
    <lineage>
        <taxon>Bacteria</taxon>
        <taxon>Bacillati</taxon>
        <taxon>Actinomycetota</taxon>
        <taxon>Actinomycetes</taxon>
        <taxon>Mycobacteriales</taxon>
        <taxon>Gordoniaceae</taxon>
        <taxon>Gordonia</taxon>
    </lineage>
</organism>
<evidence type="ECO:0000256" key="1">
    <source>
        <dbReference type="SAM" id="Phobius"/>
    </source>
</evidence>
<gene>
    <name evidence="3" type="ORF">GCM10011489_19480</name>
</gene>
<keyword evidence="1" id="KW-1133">Transmembrane helix</keyword>
<evidence type="ECO:0000259" key="2">
    <source>
        <dbReference type="Pfam" id="PF12740"/>
    </source>
</evidence>
<dbReference type="Pfam" id="PF12740">
    <property type="entry name" value="PETase"/>
    <property type="match status" value="1"/>
</dbReference>
<proteinExistence type="predicted"/>
<dbReference type="InterPro" id="IPR041127">
    <property type="entry name" value="PET_hydrolase/cutinase-like"/>
</dbReference>
<accession>A0A916T5Q5</accession>
<dbReference type="Gene3D" id="3.40.50.1820">
    <property type="entry name" value="alpha/beta hydrolase"/>
    <property type="match status" value="1"/>
</dbReference>
<dbReference type="EMBL" id="BMGC01000011">
    <property type="protein sequence ID" value="GGB31385.1"/>
    <property type="molecule type" value="Genomic_DNA"/>
</dbReference>
<name>A0A916T5Q5_9ACTN</name>
<dbReference type="InterPro" id="IPR029058">
    <property type="entry name" value="AB_hydrolase_fold"/>
</dbReference>
<dbReference type="PANTHER" id="PTHR33428">
    <property type="entry name" value="CHLOROPHYLLASE-2, CHLOROPLASTIC"/>
    <property type="match status" value="1"/>
</dbReference>
<protein>
    <recommendedName>
        <fullName evidence="2">PET hydrolase/cutinase-like domain-containing protein</fullName>
    </recommendedName>
</protein>
<feature type="domain" description="PET hydrolase/cutinase-like" evidence="2">
    <location>
        <begin position="149"/>
        <end position="349"/>
    </location>
</feature>
<evidence type="ECO:0000313" key="3">
    <source>
        <dbReference type="EMBL" id="GGB31385.1"/>
    </source>
</evidence>
<dbReference type="Proteomes" id="UP000621454">
    <property type="component" value="Unassembled WGS sequence"/>
</dbReference>
<dbReference type="PANTHER" id="PTHR33428:SF14">
    <property type="entry name" value="CARBOXYLESTERASE TYPE B DOMAIN-CONTAINING PROTEIN"/>
    <property type="match status" value="1"/>
</dbReference>
<dbReference type="AlphaFoldDB" id="A0A916T5Q5"/>
<comment type="caution">
    <text evidence="3">The sequence shown here is derived from an EMBL/GenBank/DDBJ whole genome shotgun (WGS) entry which is preliminary data.</text>
</comment>
<evidence type="ECO:0000313" key="4">
    <source>
        <dbReference type="Proteomes" id="UP000621454"/>
    </source>
</evidence>
<keyword evidence="1" id="KW-0812">Transmembrane</keyword>
<reference evidence="3" key="2">
    <citation type="submission" date="2020-09" db="EMBL/GenBank/DDBJ databases">
        <authorList>
            <person name="Sun Q."/>
            <person name="Zhou Y."/>
        </authorList>
    </citation>
    <scope>NUCLEOTIDE SEQUENCE</scope>
    <source>
        <strain evidence="3">CGMCC 1.12827</strain>
    </source>
</reference>
<feature type="transmembrane region" description="Helical" evidence="1">
    <location>
        <begin position="54"/>
        <end position="77"/>
    </location>
</feature>
<sequence>MWGTQMWGTQMWGHADVGLRIGAGIHRRGAGSVCDNSDVSSWSRSGDRHVRATALTSVAWIVAAICVMVLSVVPAAVASAAPATAPPQPAESVEVGPYAVTDTVTTASCAGSLYGQYQIMSAKGYVTAPLRCTDNFPYGTATPVDVHFTYPTSGAGPFPLVVLVPGFTGNPGYFDATARIYASFGFVVAVAFDALNLTPESHLLGISAAYQQNNDPHSPLHHRIDLRRTIVGGHSAGAAAALQTAQLAGPLEQATSGQVRLAAAMSIQPAAATMLISGGAISIPTFLLAGELDNTATPASVRALYEQMSGPAWFAMLTGAHHLTSIDAPEYNGFLNGETAWLRFVAGDDSACRYFAGGQWSPRVFPNFSEFDRNRAAASSPCPRSPRTDHLA</sequence>
<keyword evidence="4" id="KW-1185">Reference proteome</keyword>
<dbReference type="SUPFAM" id="SSF53474">
    <property type="entry name" value="alpha/beta-Hydrolases"/>
    <property type="match status" value="1"/>
</dbReference>
<reference evidence="3" key="1">
    <citation type="journal article" date="2014" name="Int. J. Syst. Evol. Microbiol.">
        <title>Complete genome sequence of Corynebacterium casei LMG S-19264T (=DSM 44701T), isolated from a smear-ripened cheese.</title>
        <authorList>
            <consortium name="US DOE Joint Genome Institute (JGI-PGF)"/>
            <person name="Walter F."/>
            <person name="Albersmeier A."/>
            <person name="Kalinowski J."/>
            <person name="Ruckert C."/>
        </authorList>
    </citation>
    <scope>NUCLEOTIDE SEQUENCE</scope>
    <source>
        <strain evidence="3">CGMCC 1.12827</strain>
    </source>
</reference>
<keyword evidence="1" id="KW-0472">Membrane</keyword>